<dbReference type="AlphaFoldDB" id="A0A803PCP5"/>
<evidence type="ECO:0000256" key="1">
    <source>
        <dbReference type="SAM" id="MobiDB-lite"/>
    </source>
</evidence>
<sequence>MSRFLCQYFRAFIGSHNSRNHLQDGCNMVLDVERRTTITGKQIRGMPVTRVGDGTALASQMPSRCLKTNFRTHLVRPPIATEAYCSSCKTTPHRGISELVRENPHRPIGHVGTSTQGETLNARNTTTMPSNRASTKQTTGLETLQRERDLLLTLKGEVKDSTSKLEVMRSDE</sequence>
<dbReference type="EMBL" id="UZAU01000385">
    <property type="status" value="NOT_ANNOTATED_CDS"/>
    <property type="molecule type" value="Genomic_DNA"/>
</dbReference>
<reference evidence="2" key="2">
    <citation type="submission" date="2021-03" db="UniProtKB">
        <authorList>
            <consortium name="EnsemblPlants"/>
        </authorList>
    </citation>
    <scope>IDENTIFICATION</scope>
</reference>
<dbReference type="Proteomes" id="UP000596661">
    <property type="component" value="Chromosome 4"/>
</dbReference>
<evidence type="ECO:0000313" key="2">
    <source>
        <dbReference type="EnsemblPlants" id="cds.evm.model.04.1345"/>
    </source>
</evidence>
<evidence type="ECO:0000313" key="3">
    <source>
        <dbReference type="Proteomes" id="UP000596661"/>
    </source>
</evidence>
<accession>A0A803PCP5</accession>
<reference evidence="2" key="1">
    <citation type="submission" date="2018-11" db="EMBL/GenBank/DDBJ databases">
        <authorList>
            <person name="Grassa J C."/>
        </authorList>
    </citation>
    <scope>NUCLEOTIDE SEQUENCE [LARGE SCALE GENOMIC DNA]</scope>
</reference>
<organism evidence="2 3">
    <name type="scientific">Cannabis sativa</name>
    <name type="common">Hemp</name>
    <name type="synonym">Marijuana</name>
    <dbReference type="NCBI Taxonomy" id="3483"/>
    <lineage>
        <taxon>Eukaryota</taxon>
        <taxon>Viridiplantae</taxon>
        <taxon>Streptophyta</taxon>
        <taxon>Embryophyta</taxon>
        <taxon>Tracheophyta</taxon>
        <taxon>Spermatophyta</taxon>
        <taxon>Magnoliopsida</taxon>
        <taxon>eudicotyledons</taxon>
        <taxon>Gunneridae</taxon>
        <taxon>Pentapetalae</taxon>
        <taxon>rosids</taxon>
        <taxon>fabids</taxon>
        <taxon>Rosales</taxon>
        <taxon>Cannabaceae</taxon>
        <taxon>Cannabis</taxon>
    </lineage>
</organism>
<protein>
    <submittedName>
        <fullName evidence="2">Uncharacterized protein</fullName>
    </submittedName>
</protein>
<feature type="region of interest" description="Disordered" evidence="1">
    <location>
        <begin position="104"/>
        <end position="139"/>
    </location>
</feature>
<name>A0A803PCP5_CANSA</name>
<dbReference type="EnsemblPlants" id="evm.model.04.1345">
    <property type="protein sequence ID" value="cds.evm.model.04.1345"/>
    <property type="gene ID" value="evm.TU.04.1345"/>
</dbReference>
<feature type="compositionally biased region" description="Polar residues" evidence="1">
    <location>
        <begin position="112"/>
        <end position="139"/>
    </location>
</feature>
<keyword evidence="3" id="KW-1185">Reference proteome</keyword>
<dbReference type="Gramene" id="evm.model.04.1345">
    <property type="protein sequence ID" value="cds.evm.model.04.1345"/>
    <property type="gene ID" value="evm.TU.04.1345"/>
</dbReference>
<proteinExistence type="predicted"/>